<evidence type="ECO:0000313" key="2">
    <source>
        <dbReference type="Proteomes" id="UP001177003"/>
    </source>
</evidence>
<protein>
    <submittedName>
        <fullName evidence="1">Uncharacterized protein</fullName>
    </submittedName>
</protein>
<proteinExistence type="predicted"/>
<name>A0AA35Z3Y7_LACSI</name>
<sequence>MPEEQIINFYHNGMIDYLEFCLNSSTESLLNKLGEKFILTAGNIASHSISPIIGCKIFSSFPAADEHTYRPARKRIFITQRTVQHGYLKKLSCKQEINFGTLQNLSNEDICTAQKTPILPASFCWENYKLLAEGHYLQIWSHQNWHMLLPFSGEGDTLLRLEDIINSEEQVDTEPGSPVSIDKAAAAHTTLVASLPCKRWR</sequence>
<keyword evidence="2" id="KW-1185">Reference proteome</keyword>
<dbReference type="EMBL" id="OX465081">
    <property type="protein sequence ID" value="CAI9285062.1"/>
    <property type="molecule type" value="Genomic_DNA"/>
</dbReference>
<accession>A0AA35Z3Y7</accession>
<gene>
    <name evidence="1" type="ORF">LSALG_LOCUS24553</name>
</gene>
<dbReference type="Proteomes" id="UP001177003">
    <property type="component" value="Chromosome 5"/>
</dbReference>
<reference evidence="1" key="1">
    <citation type="submission" date="2023-04" db="EMBL/GenBank/DDBJ databases">
        <authorList>
            <person name="Vijverberg K."/>
            <person name="Xiong W."/>
            <person name="Schranz E."/>
        </authorList>
    </citation>
    <scope>NUCLEOTIDE SEQUENCE</scope>
</reference>
<dbReference type="AlphaFoldDB" id="A0AA35Z3Y7"/>
<organism evidence="1 2">
    <name type="scientific">Lactuca saligna</name>
    <name type="common">Willowleaf lettuce</name>
    <dbReference type="NCBI Taxonomy" id="75948"/>
    <lineage>
        <taxon>Eukaryota</taxon>
        <taxon>Viridiplantae</taxon>
        <taxon>Streptophyta</taxon>
        <taxon>Embryophyta</taxon>
        <taxon>Tracheophyta</taxon>
        <taxon>Spermatophyta</taxon>
        <taxon>Magnoliopsida</taxon>
        <taxon>eudicotyledons</taxon>
        <taxon>Gunneridae</taxon>
        <taxon>Pentapetalae</taxon>
        <taxon>asterids</taxon>
        <taxon>campanulids</taxon>
        <taxon>Asterales</taxon>
        <taxon>Asteraceae</taxon>
        <taxon>Cichorioideae</taxon>
        <taxon>Cichorieae</taxon>
        <taxon>Lactucinae</taxon>
        <taxon>Lactuca</taxon>
    </lineage>
</organism>
<evidence type="ECO:0000313" key="1">
    <source>
        <dbReference type="EMBL" id="CAI9285062.1"/>
    </source>
</evidence>